<dbReference type="Gramene" id="AET2Gv20743500.30">
    <property type="protein sequence ID" value="AET2Gv20743500.30"/>
    <property type="gene ID" value="AET2Gv20743500"/>
</dbReference>
<dbReference type="EnsemblPlants" id="AET2Gv20743500.30">
    <property type="protein sequence ID" value="AET2Gv20743500.30"/>
    <property type="gene ID" value="AET2Gv20743500"/>
</dbReference>
<name>A0A453C5W8_AEGTS</name>
<evidence type="ECO:0000313" key="3">
    <source>
        <dbReference type="Proteomes" id="UP000015105"/>
    </source>
</evidence>
<keyword evidence="3" id="KW-1185">Reference proteome</keyword>
<proteinExistence type="predicted"/>
<accession>A0A453C5W8</accession>
<reference evidence="2" key="3">
    <citation type="journal article" date="2017" name="Nature">
        <title>Genome sequence of the progenitor of the wheat D genome Aegilops tauschii.</title>
        <authorList>
            <person name="Luo M.C."/>
            <person name="Gu Y.Q."/>
            <person name="Puiu D."/>
            <person name="Wang H."/>
            <person name="Twardziok S.O."/>
            <person name="Deal K.R."/>
            <person name="Huo N."/>
            <person name="Zhu T."/>
            <person name="Wang L."/>
            <person name="Wang Y."/>
            <person name="McGuire P.E."/>
            <person name="Liu S."/>
            <person name="Long H."/>
            <person name="Ramasamy R.K."/>
            <person name="Rodriguez J.C."/>
            <person name="Van S.L."/>
            <person name="Yuan L."/>
            <person name="Wang Z."/>
            <person name="Xia Z."/>
            <person name="Xiao L."/>
            <person name="Anderson O.D."/>
            <person name="Ouyang S."/>
            <person name="Liang Y."/>
            <person name="Zimin A.V."/>
            <person name="Pertea G."/>
            <person name="Qi P."/>
            <person name="Bennetzen J.L."/>
            <person name="Dai X."/>
            <person name="Dawson M.W."/>
            <person name="Muller H.G."/>
            <person name="Kugler K."/>
            <person name="Rivarola-Duarte L."/>
            <person name="Spannagl M."/>
            <person name="Mayer K.F.X."/>
            <person name="Lu F.H."/>
            <person name="Bevan M.W."/>
            <person name="Leroy P."/>
            <person name="Li P."/>
            <person name="You F.M."/>
            <person name="Sun Q."/>
            <person name="Liu Z."/>
            <person name="Lyons E."/>
            <person name="Wicker T."/>
            <person name="Salzberg S.L."/>
            <person name="Devos K.M."/>
            <person name="Dvorak J."/>
        </authorList>
    </citation>
    <scope>NUCLEOTIDE SEQUENCE [LARGE SCALE GENOMIC DNA]</scope>
    <source>
        <strain evidence="2">cv. AL8/78</strain>
    </source>
</reference>
<dbReference type="Proteomes" id="UP000015105">
    <property type="component" value="Chromosome 2D"/>
</dbReference>
<reference evidence="2" key="4">
    <citation type="submission" date="2019-03" db="UniProtKB">
        <authorList>
            <consortium name="EnsemblPlants"/>
        </authorList>
    </citation>
    <scope>IDENTIFICATION</scope>
</reference>
<evidence type="ECO:0000256" key="1">
    <source>
        <dbReference type="SAM" id="MobiDB-lite"/>
    </source>
</evidence>
<feature type="region of interest" description="Disordered" evidence="1">
    <location>
        <begin position="94"/>
        <end position="117"/>
    </location>
</feature>
<reference evidence="2" key="5">
    <citation type="journal article" date="2021" name="G3 (Bethesda)">
        <title>Aegilops tauschii genome assembly Aet v5.0 features greater sequence contiguity and improved annotation.</title>
        <authorList>
            <person name="Wang L."/>
            <person name="Zhu T."/>
            <person name="Rodriguez J.C."/>
            <person name="Deal K.R."/>
            <person name="Dubcovsky J."/>
            <person name="McGuire P.E."/>
            <person name="Lux T."/>
            <person name="Spannagl M."/>
            <person name="Mayer K.F.X."/>
            <person name="Baldrich P."/>
            <person name="Meyers B.C."/>
            <person name="Huo N."/>
            <person name="Gu Y.Q."/>
            <person name="Zhou H."/>
            <person name="Devos K.M."/>
            <person name="Bennetzen J.L."/>
            <person name="Unver T."/>
            <person name="Budak H."/>
            <person name="Gulick P.J."/>
            <person name="Galiba G."/>
            <person name="Kalapos B."/>
            <person name="Nelson D.R."/>
            <person name="Li P."/>
            <person name="You F.M."/>
            <person name="Luo M.C."/>
            <person name="Dvorak J."/>
        </authorList>
    </citation>
    <scope>NUCLEOTIDE SEQUENCE [LARGE SCALE GENOMIC DNA]</scope>
    <source>
        <strain evidence="2">cv. AL8/78</strain>
    </source>
</reference>
<reference evidence="3" key="1">
    <citation type="journal article" date="2014" name="Science">
        <title>Ancient hybridizations among the ancestral genomes of bread wheat.</title>
        <authorList>
            <consortium name="International Wheat Genome Sequencing Consortium,"/>
            <person name="Marcussen T."/>
            <person name="Sandve S.R."/>
            <person name="Heier L."/>
            <person name="Spannagl M."/>
            <person name="Pfeifer M."/>
            <person name="Jakobsen K.S."/>
            <person name="Wulff B.B."/>
            <person name="Steuernagel B."/>
            <person name="Mayer K.F."/>
            <person name="Olsen O.A."/>
        </authorList>
    </citation>
    <scope>NUCLEOTIDE SEQUENCE [LARGE SCALE GENOMIC DNA]</scope>
    <source>
        <strain evidence="3">cv. AL8/78</strain>
    </source>
</reference>
<protein>
    <submittedName>
        <fullName evidence="2">Uncharacterized protein</fullName>
    </submittedName>
</protein>
<organism evidence="2 3">
    <name type="scientific">Aegilops tauschii subsp. strangulata</name>
    <name type="common">Goatgrass</name>
    <dbReference type="NCBI Taxonomy" id="200361"/>
    <lineage>
        <taxon>Eukaryota</taxon>
        <taxon>Viridiplantae</taxon>
        <taxon>Streptophyta</taxon>
        <taxon>Embryophyta</taxon>
        <taxon>Tracheophyta</taxon>
        <taxon>Spermatophyta</taxon>
        <taxon>Magnoliopsida</taxon>
        <taxon>Liliopsida</taxon>
        <taxon>Poales</taxon>
        <taxon>Poaceae</taxon>
        <taxon>BOP clade</taxon>
        <taxon>Pooideae</taxon>
        <taxon>Triticodae</taxon>
        <taxon>Triticeae</taxon>
        <taxon>Triticinae</taxon>
        <taxon>Aegilops</taxon>
    </lineage>
</organism>
<sequence length="117" mass="12817">HCIRLFSPQHSTALKHGHGNIKTCIVATGGALFPLLKHYAKDSTILMLLRLSSSLMEISRAFSSLDTTCSMDGRCCLWPVHDRASFRQRSNASTEYSPLSLGSANSNTFPSLMSKEA</sequence>
<evidence type="ECO:0000313" key="2">
    <source>
        <dbReference type="EnsemblPlants" id="AET2Gv20743500.30"/>
    </source>
</evidence>
<dbReference type="AlphaFoldDB" id="A0A453C5W8"/>
<feature type="compositionally biased region" description="Polar residues" evidence="1">
    <location>
        <begin position="94"/>
        <end position="111"/>
    </location>
</feature>
<reference evidence="3" key="2">
    <citation type="journal article" date="2017" name="Nat. Plants">
        <title>The Aegilops tauschii genome reveals multiple impacts of transposons.</title>
        <authorList>
            <person name="Zhao G."/>
            <person name="Zou C."/>
            <person name="Li K."/>
            <person name="Wang K."/>
            <person name="Li T."/>
            <person name="Gao L."/>
            <person name="Zhang X."/>
            <person name="Wang H."/>
            <person name="Yang Z."/>
            <person name="Liu X."/>
            <person name="Jiang W."/>
            <person name="Mao L."/>
            <person name="Kong X."/>
            <person name="Jiao Y."/>
            <person name="Jia J."/>
        </authorList>
    </citation>
    <scope>NUCLEOTIDE SEQUENCE [LARGE SCALE GENOMIC DNA]</scope>
    <source>
        <strain evidence="3">cv. AL8/78</strain>
    </source>
</reference>